<keyword evidence="5" id="KW-0969">Cilium</keyword>
<evidence type="ECO:0000256" key="2">
    <source>
        <dbReference type="ARBA" id="ARBA00009272"/>
    </source>
</evidence>
<protein>
    <recommendedName>
        <fullName evidence="4">Flagellar hook-basal body complex protein FliE</fullName>
    </recommendedName>
</protein>
<organism evidence="5 6">
    <name type="scientific">Candidatus Thalassospirochaeta sargassi</name>
    <dbReference type="NCBI Taxonomy" id="3119039"/>
    <lineage>
        <taxon>Bacteria</taxon>
        <taxon>Pseudomonadati</taxon>
        <taxon>Spirochaetota</taxon>
        <taxon>Spirochaetia</taxon>
        <taxon>Spirochaetales</taxon>
        <taxon>Spirochaetaceae</taxon>
        <taxon>Candidatus Thalassospirochaeta</taxon>
    </lineage>
</organism>
<reference evidence="5 6" key="1">
    <citation type="submission" date="2022-12" db="EMBL/GenBank/DDBJ databases">
        <title>Metagenome assembled genome from gulf of manar.</title>
        <authorList>
            <person name="Kohli P."/>
            <person name="Pk S."/>
            <person name="Venkata Ramana C."/>
            <person name="Sasikala C."/>
        </authorList>
    </citation>
    <scope>NUCLEOTIDE SEQUENCE [LARGE SCALE GENOMIC DNA]</scope>
    <source>
        <strain evidence="5">JB008</strain>
    </source>
</reference>
<dbReference type="EMBL" id="JAQQAL010000051">
    <property type="protein sequence ID" value="MDC7228569.1"/>
    <property type="molecule type" value="Genomic_DNA"/>
</dbReference>
<dbReference type="NCBIfam" id="TIGR00205">
    <property type="entry name" value="fliE"/>
    <property type="match status" value="1"/>
</dbReference>
<dbReference type="InterPro" id="IPR001624">
    <property type="entry name" value="FliE"/>
</dbReference>
<keyword evidence="5" id="KW-0282">Flagellum</keyword>
<dbReference type="Pfam" id="PF02049">
    <property type="entry name" value="FliE"/>
    <property type="match status" value="1"/>
</dbReference>
<evidence type="ECO:0000313" key="6">
    <source>
        <dbReference type="Proteomes" id="UP001221217"/>
    </source>
</evidence>
<dbReference type="GO" id="GO:0005198">
    <property type="term" value="F:structural molecule activity"/>
    <property type="evidence" value="ECO:0007669"/>
    <property type="project" value="UniProtKB-UniRule"/>
</dbReference>
<dbReference type="PANTHER" id="PTHR34653:SF1">
    <property type="entry name" value="FLAGELLAR HOOK-BASAL BODY COMPLEX PROTEIN FLIE"/>
    <property type="match status" value="1"/>
</dbReference>
<dbReference type="PRINTS" id="PR01006">
    <property type="entry name" value="FLGHOOKFLIE"/>
</dbReference>
<sequence>MSSLFGPGEVSGDQVALKATHKNHFNFQGPAKGEETPSQEFSAALKDALGETNNLQQDVSDLTRAYLTDPESVDAHDVTIAISKANMALDITKAVVDGAVKAYNNIINIR</sequence>
<evidence type="ECO:0000256" key="1">
    <source>
        <dbReference type="ARBA" id="ARBA00004117"/>
    </source>
</evidence>
<evidence type="ECO:0000256" key="4">
    <source>
        <dbReference type="NCBIfam" id="TIGR00205"/>
    </source>
</evidence>
<comment type="caution">
    <text evidence="5">The sequence shown here is derived from an EMBL/GenBank/DDBJ whole genome shotgun (WGS) entry which is preliminary data.</text>
</comment>
<comment type="subcellular location">
    <subcellularLocation>
        <location evidence="1">Bacterial flagellum basal body</location>
    </subcellularLocation>
</comment>
<keyword evidence="5" id="KW-0966">Cell projection</keyword>
<proteinExistence type="inferred from homology"/>
<dbReference type="Proteomes" id="UP001221217">
    <property type="component" value="Unassembled WGS sequence"/>
</dbReference>
<dbReference type="GO" id="GO:0003774">
    <property type="term" value="F:cytoskeletal motor activity"/>
    <property type="evidence" value="ECO:0007669"/>
    <property type="project" value="InterPro"/>
</dbReference>
<keyword evidence="3" id="KW-0975">Bacterial flagellum</keyword>
<evidence type="ECO:0000313" key="5">
    <source>
        <dbReference type="EMBL" id="MDC7228569.1"/>
    </source>
</evidence>
<evidence type="ECO:0000256" key="3">
    <source>
        <dbReference type="ARBA" id="ARBA00023143"/>
    </source>
</evidence>
<dbReference type="GO" id="GO:0009425">
    <property type="term" value="C:bacterial-type flagellum basal body"/>
    <property type="evidence" value="ECO:0007669"/>
    <property type="project" value="UniProtKB-SubCell"/>
</dbReference>
<comment type="similarity">
    <text evidence="2">Belongs to the FliE family.</text>
</comment>
<dbReference type="AlphaFoldDB" id="A0AAJ1IFV4"/>
<accession>A0AAJ1IFV4</accession>
<dbReference type="PANTHER" id="PTHR34653">
    <property type="match status" value="1"/>
</dbReference>
<name>A0AAJ1IFV4_9SPIO</name>
<gene>
    <name evidence="5" type="primary">fliE</name>
    <name evidence="5" type="ORF">PQJ61_17540</name>
</gene>
<dbReference type="GO" id="GO:0071973">
    <property type="term" value="P:bacterial-type flagellum-dependent cell motility"/>
    <property type="evidence" value="ECO:0007669"/>
    <property type="project" value="InterPro"/>
</dbReference>